<accession>A0A125U015</accession>
<sequence>MKISIHRDVPPLPQREDALFLIEGMLDPLYVEDEPEQLLRRIAQPPRDAITRNHANAPINALIAQAADDIERALYFSEDVQYFACLIEGQVVCGEFAGAERLKPGHRIKAVVSRSGGVLYARAILDPQQGYVWTHHPMGSAADAKSGRLFAWWTFCFAYPCMAAMVWLLGPGRWDPLQLQLLVLTGCAVLCGAMALTGNWGMLAPNETPTRIFGLLGFVDPQRVDLLQYRIWWVEMCKFRELIAANKNALRSGRMKPIAQPELLRESSDSTRHVHDYRQAIADGKVMVIR</sequence>
<evidence type="ECO:0000256" key="1">
    <source>
        <dbReference type="SAM" id="Phobius"/>
    </source>
</evidence>
<feature type="transmembrane region" description="Helical" evidence="1">
    <location>
        <begin position="181"/>
        <end position="203"/>
    </location>
</feature>
<evidence type="ECO:0000313" key="2">
    <source>
        <dbReference type="EMBL" id="KWS02270.1"/>
    </source>
</evidence>
<name>A0A125U015_9GAMM</name>
<protein>
    <submittedName>
        <fullName evidence="2">Uncharacterized protein</fullName>
    </submittedName>
</protein>
<keyword evidence="1" id="KW-0472">Membrane</keyword>
<dbReference type="EMBL" id="JAJA02000002">
    <property type="protein sequence ID" value="KWS02270.1"/>
    <property type="molecule type" value="Genomic_DNA"/>
</dbReference>
<keyword evidence="1" id="KW-0812">Transmembrane</keyword>
<proteinExistence type="predicted"/>
<dbReference type="Proteomes" id="UP000023435">
    <property type="component" value="Unassembled WGS sequence"/>
</dbReference>
<feature type="transmembrane region" description="Helical" evidence="1">
    <location>
        <begin position="149"/>
        <end position="169"/>
    </location>
</feature>
<gene>
    <name evidence="2" type="ORF">AZ78_4937</name>
</gene>
<evidence type="ECO:0000313" key="3">
    <source>
        <dbReference type="Proteomes" id="UP000023435"/>
    </source>
</evidence>
<keyword evidence="1" id="KW-1133">Transmembrane helix</keyword>
<keyword evidence="3" id="KW-1185">Reference proteome</keyword>
<comment type="caution">
    <text evidence="2">The sequence shown here is derived from an EMBL/GenBank/DDBJ whole genome shotgun (WGS) entry which is preliminary data.</text>
</comment>
<dbReference type="AlphaFoldDB" id="A0A125U015"/>
<organism evidence="2 3">
    <name type="scientific">Lysobacter capsici AZ78</name>
    <dbReference type="NCBI Taxonomy" id="1444315"/>
    <lineage>
        <taxon>Bacteria</taxon>
        <taxon>Pseudomonadati</taxon>
        <taxon>Pseudomonadota</taxon>
        <taxon>Gammaproteobacteria</taxon>
        <taxon>Lysobacterales</taxon>
        <taxon>Lysobacteraceae</taxon>
        <taxon>Lysobacter</taxon>
    </lineage>
</organism>
<dbReference type="OrthoDB" id="8707889at2"/>
<reference evidence="2 3" key="1">
    <citation type="journal article" date="2014" name="Genome Announc.">
        <title>Draft Genome Sequence of Lysobacter capsici AZ78, a Bacterium Antagonistic to Plant-Pathogenic Oomycetes.</title>
        <authorList>
            <person name="Puopolo G."/>
            <person name="Sonego P."/>
            <person name="Engelen K."/>
            <person name="Pertot I."/>
        </authorList>
    </citation>
    <scope>NUCLEOTIDE SEQUENCE [LARGE SCALE GENOMIC DNA]</scope>
    <source>
        <strain evidence="2 3">AZ78</strain>
    </source>
</reference>
<dbReference type="RefSeq" id="WP_036112265.1">
    <property type="nucleotide sequence ID" value="NZ_JAJA02000002.1"/>
</dbReference>